<gene>
    <name evidence="1" type="ORF">NCTC4670_01682</name>
</gene>
<accession>A0A380JXV5</accession>
<organism evidence="1 2">
    <name type="scientific">Streptococcus dysgalactiae subsp. dysgalactiae</name>
    <dbReference type="NCBI Taxonomy" id="99822"/>
    <lineage>
        <taxon>Bacteria</taxon>
        <taxon>Bacillati</taxon>
        <taxon>Bacillota</taxon>
        <taxon>Bacilli</taxon>
        <taxon>Lactobacillales</taxon>
        <taxon>Streptococcaceae</taxon>
        <taxon>Streptococcus</taxon>
    </lineage>
</organism>
<dbReference type="RefSeq" id="WP_115246478.1">
    <property type="nucleotide sequence ID" value="NZ_UHFG01000004.1"/>
</dbReference>
<dbReference type="AlphaFoldDB" id="A0A380JXV5"/>
<protein>
    <submittedName>
        <fullName evidence="1">Uncharacterized protein</fullName>
    </submittedName>
</protein>
<evidence type="ECO:0000313" key="2">
    <source>
        <dbReference type="Proteomes" id="UP000254797"/>
    </source>
</evidence>
<dbReference type="Proteomes" id="UP000254797">
    <property type="component" value="Unassembled WGS sequence"/>
</dbReference>
<reference evidence="1 2" key="1">
    <citation type="submission" date="2018-06" db="EMBL/GenBank/DDBJ databases">
        <authorList>
            <consortium name="Pathogen Informatics"/>
            <person name="Doyle S."/>
        </authorList>
    </citation>
    <scope>NUCLEOTIDE SEQUENCE [LARGE SCALE GENOMIC DNA]</scope>
    <source>
        <strain evidence="1 2">NCTC4670</strain>
    </source>
</reference>
<name>A0A380JXV5_STRDY</name>
<sequence length="226" mass="26918">MKFWDLVVKTLKQKNNQAVAEKVVKITESTINIKSPSFPDLNKYRVNPSGKRYDDTYITGVGYKLREILLLVWWGRTKNPRKPTSKPPRYFFYDYHLNTKKTTDMFIRDGLLKKNKEGCITLTPSGKILYDEYKILWEIHSYKGYIGELPNMDRVFHGWNYNSYKANNNLLEIRHLEDIIKYNTIMRDQYKKGSNEYNAFQQDIEQDKNQIALLFDEHQLLENIDN</sequence>
<evidence type="ECO:0000313" key="1">
    <source>
        <dbReference type="EMBL" id="SUN50826.1"/>
    </source>
</evidence>
<dbReference type="EMBL" id="UHFG01000004">
    <property type="protein sequence ID" value="SUN50826.1"/>
    <property type="molecule type" value="Genomic_DNA"/>
</dbReference>
<proteinExistence type="predicted"/>